<keyword evidence="1 3" id="KW-0472">Membrane</keyword>
<dbReference type="RefSeq" id="WP_340527044.1">
    <property type="nucleotide sequence ID" value="NZ_FMSH01000318.1"/>
</dbReference>
<dbReference type="Gene3D" id="1.25.40.590">
    <property type="entry name" value="Type IV / VI secretion system, DotU"/>
    <property type="match status" value="1"/>
</dbReference>
<dbReference type="InterPro" id="IPR017733">
    <property type="entry name" value="OmpA-like_dom_proteobacteria"/>
</dbReference>
<accession>A0A1K0JHH5</accession>
<dbReference type="PANTHER" id="PTHR30329:SF19">
    <property type="entry name" value="OUTER MEMBRANE PROTEIN, OMPA FAMILY"/>
    <property type="match status" value="1"/>
</dbReference>
<dbReference type="InterPro" id="IPR006665">
    <property type="entry name" value="OmpA-like"/>
</dbReference>
<dbReference type="PANTHER" id="PTHR30329">
    <property type="entry name" value="STATOR ELEMENT OF FLAGELLAR MOTOR COMPLEX"/>
    <property type="match status" value="1"/>
</dbReference>
<feature type="compositionally biased region" description="Polar residues" evidence="2">
    <location>
        <begin position="23"/>
        <end position="32"/>
    </location>
</feature>
<reference evidence="5" key="1">
    <citation type="submission" date="2016-09" db="EMBL/GenBank/DDBJ databases">
        <authorList>
            <person name="Capua I."/>
            <person name="De Benedictis P."/>
            <person name="Joannis T."/>
            <person name="Lombin L.H."/>
            <person name="Cattoli G."/>
        </authorList>
    </citation>
    <scope>NUCLEOTIDE SEQUENCE</scope>
    <source>
        <strain evidence="5">B9</strain>
    </source>
</reference>
<evidence type="ECO:0000256" key="2">
    <source>
        <dbReference type="SAM" id="MobiDB-lite"/>
    </source>
</evidence>
<dbReference type="Pfam" id="PF00691">
    <property type="entry name" value="OmpA"/>
    <property type="match status" value="1"/>
</dbReference>
<dbReference type="Gene3D" id="3.30.1330.60">
    <property type="entry name" value="OmpA-like domain"/>
    <property type="match status" value="1"/>
</dbReference>
<dbReference type="InterPro" id="IPR038522">
    <property type="entry name" value="T4/T6SS_DotU_sf"/>
</dbReference>
<feature type="region of interest" description="Disordered" evidence="2">
    <location>
        <begin position="1"/>
        <end position="37"/>
    </location>
</feature>
<dbReference type="InterPro" id="IPR036737">
    <property type="entry name" value="OmpA-like_sf"/>
</dbReference>
<keyword evidence="3" id="KW-1133">Transmembrane helix</keyword>
<keyword evidence="3" id="KW-0812">Transmembrane</keyword>
<dbReference type="NCBIfam" id="TIGR03350">
    <property type="entry name" value="type_VI_ompA"/>
    <property type="match status" value="1"/>
</dbReference>
<dbReference type="InterPro" id="IPR017732">
    <property type="entry name" value="T4/T6SS_DotU"/>
</dbReference>
<evidence type="ECO:0000256" key="3">
    <source>
        <dbReference type="SAM" id="Phobius"/>
    </source>
</evidence>
<name>A0A1K0JHH5_CUPNE</name>
<evidence type="ECO:0000259" key="4">
    <source>
        <dbReference type="PROSITE" id="PS51123"/>
    </source>
</evidence>
<protein>
    <submittedName>
        <fullName evidence="5">Outer membrane protein, OmpA/MotB-family</fullName>
    </submittedName>
</protein>
<evidence type="ECO:0000256" key="1">
    <source>
        <dbReference type="PROSITE-ProRule" id="PRU00473"/>
    </source>
</evidence>
<organism evidence="5">
    <name type="scientific">Cupriavidus necator</name>
    <name type="common">Alcaligenes eutrophus</name>
    <name type="synonym">Ralstonia eutropha</name>
    <dbReference type="NCBI Taxonomy" id="106590"/>
    <lineage>
        <taxon>Bacteria</taxon>
        <taxon>Pseudomonadati</taxon>
        <taxon>Pseudomonadota</taxon>
        <taxon>Betaproteobacteria</taxon>
        <taxon>Burkholderiales</taxon>
        <taxon>Burkholderiaceae</taxon>
        <taxon>Cupriavidus</taxon>
    </lineage>
</organism>
<proteinExistence type="predicted"/>
<dbReference type="GO" id="GO:0016020">
    <property type="term" value="C:membrane"/>
    <property type="evidence" value="ECO:0007669"/>
    <property type="project" value="UniProtKB-UniRule"/>
</dbReference>
<feature type="domain" description="OmpA-like" evidence="4">
    <location>
        <begin position="317"/>
        <end position="435"/>
    </location>
</feature>
<dbReference type="EMBL" id="FMSH01000318">
    <property type="protein sequence ID" value="SCU78912.1"/>
    <property type="molecule type" value="Genomic_DNA"/>
</dbReference>
<dbReference type="NCBIfam" id="TIGR03349">
    <property type="entry name" value="IV_VI_DotU"/>
    <property type="match status" value="1"/>
</dbReference>
<dbReference type="SUPFAM" id="SSF103088">
    <property type="entry name" value="OmpA-like"/>
    <property type="match status" value="1"/>
</dbReference>
<feature type="compositionally biased region" description="Basic and acidic residues" evidence="2">
    <location>
        <begin position="1"/>
        <end position="11"/>
    </location>
</feature>
<feature type="transmembrane region" description="Helical" evidence="3">
    <location>
        <begin position="246"/>
        <end position="266"/>
    </location>
</feature>
<dbReference type="PROSITE" id="PS51123">
    <property type="entry name" value="OMPA_2"/>
    <property type="match status" value="1"/>
</dbReference>
<evidence type="ECO:0000313" key="5">
    <source>
        <dbReference type="EMBL" id="SCU78912.1"/>
    </source>
</evidence>
<dbReference type="CDD" id="cd07185">
    <property type="entry name" value="OmpA_C-like"/>
    <property type="match status" value="1"/>
</dbReference>
<gene>
    <name evidence="5" type="ORF">CNECB9_3850006</name>
</gene>
<dbReference type="InterPro" id="IPR050330">
    <property type="entry name" value="Bact_OuterMem_StrucFunc"/>
</dbReference>
<dbReference type="AlphaFoldDB" id="A0A1K0JHH5"/>
<dbReference type="Pfam" id="PF09850">
    <property type="entry name" value="DotU"/>
    <property type="match status" value="1"/>
</dbReference>
<sequence length="435" mass="47189">MTAWLDKDDPAPQRTRPPKPGSSAKQAVTGQEAQDPATKLLPSAKTIEVRIAEIKGASNPMLKAARPLLRALADIPPKLDKRGAVERLRALLEQELRTFQAVCDRLNIDRKHTTAAHYALCTALDEAVSHTEWGGGSAASLGAWPGSALASTFHQDREGGTKVFLILGRLVESVAENIGPIEVYYHILSLGFQGRYRGVADGDQQLQTIRGRLLDAISKHNGPVPKELSPHWQPAPPGRFHHLRGIPVWMTLATGLLAIAGLAGYYKYQLMLQERDVVQQIEAIGNLAPPPAPKALRLAELLKDEIARGVVAVRDDNHRSTVVFRGDDMFDAGRAEVNAKLTPTLNKVAGEINKLQGKVQVIGHSDNQPIKGARYPSNQVLSEERAAMVSEYLASQGVAKGRLEAIGKGDTEPLTDNKTPAARAANRRVEVVVTQ</sequence>
<dbReference type="NCBIfam" id="NF038228">
    <property type="entry name" value="IcmH_DotU_IVB"/>
    <property type="match status" value="1"/>
</dbReference>